<sequence>MSSWSHPSEAAFAGVAPIPASSDMANKHRLNRGSDRQLNRAMHTISLIRMWPNRATKTYVTRRVGEGKSSRDVQRCLKPPDLQDPQTEEPAERGRDSSSGLTRHSILR</sequence>
<accession>A0ABW0ABA5</accession>
<evidence type="ECO:0000259" key="2">
    <source>
        <dbReference type="Pfam" id="PF02371"/>
    </source>
</evidence>
<evidence type="ECO:0000313" key="3">
    <source>
        <dbReference type="EMBL" id="MFC5150066.1"/>
    </source>
</evidence>
<name>A0ABW0ABA5_9ACTN</name>
<dbReference type="Pfam" id="PF02371">
    <property type="entry name" value="Transposase_20"/>
    <property type="match status" value="1"/>
</dbReference>
<gene>
    <name evidence="3" type="ORF">ACFPP6_36300</name>
</gene>
<dbReference type="Proteomes" id="UP001596222">
    <property type="component" value="Unassembled WGS sequence"/>
</dbReference>
<keyword evidence="4" id="KW-1185">Reference proteome</keyword>
<organism evidence="3 4">
    <name type="scientific">Streptomyces aureoversilis</name>
    <dbReference type="NCBI Taxonomy" id="67277"/>
    <lineage>
        <taxon>Bacteria</taxon>
        <taxon>Bacillati</taxon>
        <taxon>Actinomycetota</taxon>
        <taxon>Actinomycetes</taxon>
        <taxon>Kitasatosporales</taxon>
        <taxon>Streptomycetaceae</taxon>
        <taxon>Streptomyces</taxon>
    </lineage>
</organism>
<evidence type="ECO:0000256" key="1">
    <source>
        <dbReference type="SAM" id="MobiDB-lite"/>
    </source>
</evidence>
<dbReference type="EMBL" id="JBHSKJ010000054">
    <property type="protein sequence ID" value="MFC5150066.1"/>
    <property type="molecule type" value="Genomic_DNA"/>
</dbReference>
<feature type="compositionally biased region" description="Basic and acidic residues" evidence="1">
    <location>
        <begin position="63"/>
        <end position="75"/>
    </location>
</feature>
<feature type="region of interest" description="Disordered" evidence="1">
    <location>
        <begin position="61"/>
        <end position="108"/>
    </location>
</feature>
<evidence type="ECO:0000313" key="4">
    <source>
        <dbReference type="Proteomes" id="UP001596222"/>
    </source>
</evidence>
<protein>
    <submittedName>
        <fullName evidence="3">Transposase</fullName>
    </submittedName>
</protein>
<dbReference type="InterPro" id="IPR003346">
    <property type="entry name" value="Transposase_20"/>
</dbReference>
<comment type="caution">
    <text evidence="3">The sequence shown here is derived from an EMBL/GenBank/DDBJ whole genome shotgun (WGS) entry which is preliminary data.</text>
</comment>
<proteinExistence type="predicted"/>
<feature type="domain" description="Transposase IS116/IS110/IS902 C-terminal" evidence="2">
    <location>
        <begin position="10"/>
        <end position="60"/>
    </location>
</feature>
<dbReference type="RefSeq" id="WP_382051122.1">
    <property type="nucleotide sequence ID" value="NZ_JBHSKJ010000054.1"/>
</dbReference>
<reference evidence="4" key="1">
    <citation type="journal article" date="2019" name="Int. J. Syst. Evol. Microbiol.">
        <title>The Global Catalogue of Microorganisms (GCM) 10K type strain sequencing project: providing services to taxonomists for standard genome sequencing and annotation.</title>
        <authorList>
            <consortium name="The Broad Institute Genomics Platform"/>
            <consortium name="The Broad Institute Genome Sequencing Center for Infectious Disease"/>
            <person name="Wu L."/>
            <person name="Ma J."/>
        </authorList>
    </citation>
    <scope>NUCLEOTIDE SEQUENCE [LARGE SCALE GENOMIC DNA]</scope>
    <source>
        <strain evidence="4">CGMCC 4.1641</strain>
    </source>
</reference>
<feature type="region of interest" description="Disordered" evidence="1">
    <location>
        <begin position="1"/>
        <end position="37"/>
    </location>
</feature>